<dbReference type="Proteomes" id="UP000479710">
    <property type="component" value="Unassembled WGS sequence"/>
</dbReference>
<keyword evidence="2" id="KW-1185">Reference proteome</keyword>
<reference evidence="1 2" key="1">
    <citation type="submission" date="2019-11" db="EMBL/GenBank/DDBJ databases">
        <title>Whole genome sequence of Oryza granulata.</title>
        <authorList>
            <person name="Li W."/>
        </authorList>
    </citation>
    <scope>NUCLEOTIDE SEQUENCE [LARGE SCALE GENOMIC DNA]</scope>
    <source>
        <strain evidence="2">cv. Menghai</strain>
        <tissue evidence="1">Leaf</tissue>
    </source>
</reference>
<proteinExistence type="predicted"/>
<evidence type="ECO:0000313" key="2">
    <source>
        <dbReference type="Proteomes" id="UP000479710"/>
    </source>
</evidence>
<dbReference type="AlphaFoldDB" id="A0A6G1F086"/>
<protein>
    <submittedName>
        <fullName evidence="1">Uncharacterized protein</fullName>
    </submittedName>
</protein>
<name>A0A6G1F086_9ORYZ</name>
<comment type="caution">
    <text evidence="1">The sequence shown here is derived from an EMBL/GenBank/DDBJ whole genome shotgun (WGS) entry which is preliminary data.</text>
</comment>
<dbReference type="EMBL" id="SPHZ02000002">
    <property type="protein sequence ID" value="KAF0930281.1"/>
    <property type="molecule type" value="Genomic_DNA"/>
</dbReference>
<sequence length="64" mass="6942">MTPLPSSAAVYIGLGDSAGRLHGSRSMWPWRSTTAFDVRPQGHLNTLGAKIKEHLLLLNLGTSR</sequence>
<organism evidence="1 2">
    <name type="scientific">Oryza meyeriana var. granulata</name>
    <dbReference type="NCBI Taxonomy" id="110450"/>
    <lineage>
        <taxon>Eukaryota</taxon>
        <taxon>Viridiplantae</taxon>
        <taxon>Streptophyta</taxon>
        <taxon>Embryophyta</taxon>
        <taxon>Tracheophyta</taxon>
        <taxon>Spermatophyta</taxon>
        <taxon>Magnoliopsida</taxon>
        <taxon>Liliopsida</taxon>
        <taxon>Poales</taxon>
        <taxon>Poaceae</taxon>
        <taxon>BOP clade</taxon>
        <taxon>Oryzoideae</taxon>
        <taxon>Oryzeae</taxon>
        <taxon>Oryzinae</taxon>
        <taxon>Oryza</taxon>
        <taxon>Oryza meyeriana</taxon>
    </lineage>
</organism>
<evidence type="ECO:0000313" key="1">
    <source>
        <dbReference type="EMBL" id="KAF0930281.1"/>
    </source>
</evidence>
<gene>
    <name evidence="1" type="ORF">E2562_031890</name>
</gene>
<accession>A0A6G1F086</accession>